<comment type="caution">
    <text evidence="1">The sequence shown here is derived from an EMBL/GenBank/DDBJ whole genome shotgun (WGS) entry which is preliminary data.</text>
</comment>
<dbReference type="EMBL" id="QJRX01000003">
    <property type="protein sequence ID" value="PYC27207.1"/>
    <property type="molecule type" value="Genomic_DNA"/>
</dbReference>
<dbReference type="RefSeq" id="WP_110681505.1">
    <property type="nucleotide sequence ID" value="NZ_QJRX01000003.1"/>
</dbReference>
<sequence length="77" mass="8688">MLSLWSLLTPRPKRRYFVLLDAQGQCRALREAHTPPSEAGWVEVRELRASWLGRPLPQDARLAAAPRDRGTRLALAA</sequence>
<organism evidence="1 2">
    <name type="scientific">Aquipseudomonas alcaligenes</name>
    <name type="common">Pseudomonas alcaligenes</name>
    <dbReference type="NCBI Taxonomy" id="43263"/>
    <lineage>
        <taxon>Bacteria</taxon>
        <taxon>Pseudomonadati</taxon>
        <taxon>Pseudomonadota</taxon>
        <taxon>Gammaproteobacteria</taxon>
        <taxon>Pseudomonadales</taxon>
        <taxon>Pseudomonadaceae</taxon>
        <taxon>Aquipseudomonas</taxon>
    </lineage>
</organism>
<accession>A0A2V4M1C0</accession>
<dbReference type="Proteomes" id="UP000248146">
    <property type="component" value="Unassembled WGS sequence"/>
</dbReference>
<dbReference type="OrthoDB" id="6910208at2"/>
<proteinExistence type="predicted"/>
<name>A0A2V4M1C0_AQUAC</name>
<gene>
    <name evidence="1" type="ORF">DMO17_05545</name>
</gene>
<evidence type="ECO:0000313" key="2">
    <source>
        <dbReference type="Proteomes" id="UP000248146"/>
    </source>
</evidence>
<evidence type="ECO:0000313" key="1">
    <source>
        <dbReference type="EMBL" id="PYC27207.1"/>
    </source>
</evidence>
<protein>
    <submittedName>
        <fullName evidence="1">Uncharacterized protein</fullName>
    </submittedName>
</protein>
<dbReference type="AlphaFoldDB" id="A0A2V4M1C0"/>
<reference evidence="1 2" key="1">
    <citation type="submission" date="2018-06" db="EMBL/GenBank/DDBJ databases">
        <title>Pseudomonas diversity within urban Lake Michigan freshwaters.</title>
        <authorList>
            <person name="Batrich M."/>
            <person name="Hatzopoulos T."/>
            <person name="Putonti C."/>
        </authorList>
    </citation>
    <scope>NUCLEOTIDE SEQUENCE [LARGE SCALE GENOMIC DNA]</scope>
    <source>
        <strain evidence="1 2">MB-090714</strain>
    </source>
</reference>